<proteinExistence type="inferred from homology"/>
<evidence type="ECO:0000256" key="9">
    <source>
        <dbReference type="HAMAP-Rule" id="MF_01814"/>
    </source>
</evidence>
<dbReference type="PIRSF" id="PIRSF037733">
    <property type="entry name" value="Transcription_factor_FapR"/>
    <property type="match status" value="1"/>
</dbReference>
<dbReference type="NCBIfam" id="NF003359">
    <property type="entry name" value="PRK04424.1"/>
    <property type="match status" value="1"/>
</dbReference>
<protein>
    <recommendedName>
        <fullName evidence="9">Transcription factor FapR</fullName>
    </recommendedName>
    <alternativeName>
        <fullName evidence="9">Fatty acid and phospholipid biosynthesis regulator</fullName>
    </alternativeName>
</protein>
<evidence type="ECO:0000256" key="4">
    <source>
        <dbReference type="ARBA" id="ARBA00023015"/>
    </source>
</evidence>
<evidence type="ECO:0000256" key="5">
    <source>
        <dbReference type="ARBA" id="ARBA00023098"/>
    </source>
</evidence>
<evidence type="ECO:0000256" key="6">
    <source>
        <dbReference type="ARBA" id="ARBA00023125"/>
    </source>
</evidence>
<evidence type="ECO:0000256" key="1">
    <source>
        <dbReference type="ARBA" id="ARBA00022491"/>
    </source>
</evidence>
<dbReference type="EMBL" id="JAPRAT010000016">
    <property type="protein sequence ID" value="MCZ0703392.1"/>
    <property type="molecule type" value="Genomic_DNA"/>
</dbReference>
<dbReference type="GO" id="GO:0045717">
    <property type="term" value="P:negative regulation of fatty acid biosynthetic process"/>
    <property type="evidence" value="ECO:0007669"/>
    <property type="project" value="UniProtKB-UniRule"/>
</dbReference>
<dbReference type="InterPro" id="IPR017275">
    <property type="entry name" value="Transcription_factor_FapR"/>
</dbReference>
<evidence type="ECO:0000256" key="7">
    <source>
        <dbReference type="ARBA" id="ARBA00023160"/>
    </source>
</evidence>
<name>A0A9J6RCH2_9BACI</name>
<dbReference type="SUPFAM" id="SSF54637">
    <property type="entry name" value="Thioesterase/thiol ester dehydrase-isomerase"/>
    <property type="match status" value="1"/>
</dbReference>
<dbReference type="Proteomes" id="UP001084197">
    <property type="component" value="Unassembled WGS sequence"/>
</dbReference>
<keyword evidence="11" id="KW-1185">Reference proteome</keyword>
<dbReference type="CDD" id="cd03440">
    <property type="entry name" value="hot_dog"/>
    <property type="match status" value="1"/>
</dbReference>
<organism evidence="10 11">
    <name type="scientific">Natronobacillus azotifigens</name>
    <dbReference type="NCBI Taxonomy" id="472978"/>
    <lineage>
        <taxon>Bacteria</taxon>
        <taxon>Bacillati</taxon>
        <taxon>Bacillota</taxon>
        <taxon>Bacilli</taxon>
        <taxon>Bacillales</taxon>
        <taxon>Bacillaceae</taxon>
        <taxon>Natronobacillus</taxon>
    </lineage>
</organism>
<dbReference type="RefSeq" id="WP_268780164.1">
    <property type="nucleotide sequence ID" value="NZ_JAPRAT010000016.1"/>
</dbReference>
<keyword evidence="8 9" id="KW-0804">Transcription</keyword>
<keyword evidence="1 9" id="KW-0678">Repressor</keyword>
<dbReference type="AlphaFoldDB" id="A0A9J6RCH2"/>
<keyword evidence="5 9" id="KW-0443">Lipid metabolism</keyword>
<evidence type="ECO:0000313" key="11">
    <source>
        <dbReference type="Proteomes" id="UP001084197"/>
    </source>
</evidence>
<dbReference type="InterPro" id="IPR036388">
    <property type="entry name" value="WH-like_DNA-bd_sf"/>
</dbReference>
<evidence type="ECO:0000256" key="2">
    <source>
        <dbReference type="ARBA" id="ARBA00022516"/>
    </source>
</evidence>
<keyword evidence="2 9" id="KW-0444">Lipid biosynthesis</keyword>
<keyword evidence="7 9" id="KW-0275">Fatty acid biosynthesis</keyword>
<reference evidence="10" key="1">
    <citation type="submission" date="2022-11" db="EMBL/GenBank/DDBJ databases">
        <title>WGS of Natronobacillus azotifigens 24KS-1, an anaerobic diazotrophic haloalkaliphile from soda-rich habitats.</title>
        <authorList>
            <person name="Sorokin D.Y."/>
            <person name="Merkel A.Y."/>
        </authorList>
    </citation>
    <scope>NUCLEOTIDE SEQUENCE</scope>
    <source>
        <strain evidence="10">24KS-1</strain>
    </source>
</reference>
<evidence type="ECO:0000256" key="8">
    <source>
        <dbReference type="ARBA" id="ARBA00023163"/>
    </source>
</evidence>
<dbReference type="GO" id="GO:0006633">
    <property type="term" value="P:fatty acid biosynthetic process"/>
    <property type="evidence" value="ECO:0007669"/>
    <property type="project" value="UniProtKB-KW"/>
</dbReference>
<keyword evidence="4 9" id="KW-0805">Transcription regulation</keyword>
<evidence type="ECO:0000256" key="3">
    <source>
        <dbReference type="ARBA" id="ARBA00022832"/>
    </source>
</evidence>
<accession>A0A9J6RCH2</accession>
<dbReference type="Gene3D" id="3.10.129.10">
    <property type="entry name" value="Hotdog Thioesterase"/>
    <property type="match status" value="1"/>
</dbReference>
<gene>
    <name evidence="9 10" type="primary">fapR</name>
    <name evidence="10" type="ORF">OWO01_09205</name>
</gene>
<dbReference type="HAMAP" id="MF_01814">
    <property type="entry name" value="Transcrip_fact_FapR"/>
    <property type="match status" value="1"/>
</dbReference>
<dbReference type="GO" id="GO:0003700">
    <property type="term" value="F:DNA-binding transcription factor activity"/>
    <property type="evidence" value="ECO:0007669"/>
    <property type="project" value="UniProtKB-UniRule"/>
</dbReference>
<evidence type="ECO:0000313" key="10">
    <source>
        <dbReference type="EMBL" id="MCZ0703392.1"/>
    </source>
</evidence>
<dbReference type="InterPro" id="IPR029069">
    <property type="entry name" value="HotDog_dom_sf"/>
</dbReference>
<comment type="similarity">
    <text evidence="9">Belongs to the FapR family.</text>
</comment>
<dbReference type="GO" id="GO:0045892">
    <property type="term" value="P:negative regulation of DNA-templated transcription"/>
    <property type="evidence" value="ECO:0007669"/>
    <property type="project" value="UniProtKB-UniRule"/>
</dbReference>
<comment type="function">
    <text evidence="9">Transcriptional factor involved in regulation of membrane lipid biosynthesis by repressing genes involved in fatty acid and phospholipid metabolism.</text>
</comment>
<keyword evidence="6 9" id="KW-0238">DNA-binding</keyword>
<dbReference type="Gene3D" id="1.10.10.10">
    <property type="entry name" value="Winged helix-like DNA-binding domain superfamily/Winged helix DNA-binding domain"/>
    <property type="match status" value="1"/>
</dbReference>
<keyword evidence="3 9" id="KW-0276">Fatty acid metabolism</keyword>
<dbReference type="GO" id="GO:0003677">
    <property type="term" value="F:DNA binding"/>
    <property type="evidence" value="ECO:0007669"/>
    <property type="project" value="UniProtKB-KW"/>
</dbReference>
<comment type="caution">
    <text evidence="10">The sequence shown here is derived from an EMBL/GenBank/DDBJ whole genome shotgun (WGS) entry which is preliminary data.</text>
</comment>
<sequence>MKLSKKARQEQLRTKIEEMPFITDEALAQQFGVSIQTIRLDRMELSIPELRERIKSVATDQWNETVKALPIDEVIGEIIDLELDQRAISILDIRNEHVFSRNDIARGHHLFAQANSLAVAVIDDELALTAKAEIKFSRQVKQGERVIAKATVLGTDRKQRTTVQVDSFVENEVVFSGSFLMFRSTENKGELQDENSN</sequence>